<protein>
    <submittedName>
        <fullName evidence="2">Uncharacterized protein</fullName>
    </submittedName>
</protein>
<keyword evidence="4" id="KW-1185">Reference proteome</keyword>
<dbReference type="VEuPathDB" id="FungiDB:I302_00366"/>
<dbReference type="RefSeq" id="XP_019049946.1">
    <property type="nucleotide sequence ID" value="XM_019187068.1"/>
</dbReference>
<feature type="region of interest" description="Disordered" evidence="1">
    <location>
        <begin position="152"/>
        <end position="214"/>
    </location>
</feature>
<organism evidence="2">
    <name type="scientific">Kwoniella bestiolae CBS 10118</name>
    <dbReference type="NCBI Taxonomy" id="1296100"/>
    <lineage>
        <taxon>Eukaryota</taxon>
        <taxon>Fungi</taxon>
        <taxon>Dikarya</taxon>
        <taxon>Basidiomycota</taxon>
        <taxon>Agaricomycotina</taxon>
        <taxon>Tremellomycetes</taxon>
        <taxon>Tremellales</taxon>
        <taxon>Cryptococcaceae</taxon>
        <taxon>Kwoniella</taxon>
    </lineage>
</organism>
<feature type="region of interest" description="Disordered" evidence="1">
    <location>
        <begin position="95"/>
        <end position="116"/>
    </location>
</feature>
<accession>A0A1B9GCY9</accession>
<reference evidence="3" key="4">
    <citation type="submission" date="2024-02" db="EMBL/GenBank/DDBJ databases">
        <title>Comparative genomics of Cryptococcus and Kwoniella reveals pathogenesis evolution and contrasting modes of karyotype evolution via chromosome fusion or intercentromeric recombination.</title>
        <authorList>
            <person name="Coelho M.A."/>
            <person name="David-Palma M."/>
            <person name="Shea T."/>
            <person name="Bowers K."/>
            <person name="McGinley-Smith S."/>
            <person name="Mohammad A.W."/>
            <person name="Gnirke A."/>
            <person name="Yurkov A.M."/>
            <person name="Nowrousian M."/>
            <person name="Sun S."/>
            <person name="Cuomo C.A."/>
            <person name="Heitman J."/>
        </authorList>
    </citation>
    <scope>NUCLEOTIDE SEQUENCE</scope>
    <source>
        <strain evidence="3">CBS 10118</strain>
    </source>
</reference>
<dbReference type="KEGG" id="kbi:30204765"/>
<feature type="region of interest" description="Disordered" evidence="1">
    <location>
        <begin position="227"/>
        <end position="258"/>
    </location>
</feature>
<feature type="compositionally biased region" description="Polar residues" evidence="1">
    <location>
        <begin position="155"/>
        <end position="164"/>
    </location>
</feature>
<evidence type="ECO:0000313" key="3">
    <source>
        <dbReference type="EMBL" id="WVW79719.1"/>
    </source>
</evidence>
<feature type="region of interest" description="Disordered" evidence="1">
    <location>
        <begin position="30"/>
        <end position="74"/>
    </location>
</feature>
<name>A0A1B9GCY9_9TREE</name>
<feature type="compositionally biased region" description="Pro residues" evidence="1">
    <location>
        <begin position="43"/>
        <end position="57"/>
    </location>
</feature>
<evidence type="ECO:0000313" key="4">
    <source>
        <dbReference type="Proteomes" id="UP000092730"/>
    </source>
</evidence>
<dbReference type="Proteomes" id="UP000092730">
    <property type="component" value="Chromosome 1"/>
</dbReference>
<proteinExistence type="predicted"/>
<dbReference type="GeneID" id="30204765"/>
<dbReference type="EMBL" id="KI894018">
    <property type="protein sequence ID" value="OCF28876.1"/>
    <property type="molecule type" value="Genomic_DNA"/>
</dbReference>
<feature type="compositionally biased region" description="Polar residues" evidence="1">
    <location>
        <begin position="249"/>
        <end position="258"/>
    </location>
</feature>
<reference evidence="3" key="2">
    <citation type="submission" date="2013-07" db="EMBL/GenBank/DDBJ databases">
        <authorList>
            <consortium name="The Broad Institute Genome Sequencing Platform"/>
            <person name="Cuomo C."/>
            <person name="Litvintseva A."/>
            <person name="Chen Y."/>
            <person name="Heitman J."/>
            <person name="Sun S."/>
            <person name="Springer D."/>
            <person name="Dromer F."/>
            <person name="Young S.K."/>
            <person name="Zeng Q."/>
            <person name="Gargeya S."/>
            <person name="Fitzgerald M."/>
            <person name="Abouelleil A."/>
            <person name="Alvarado L."/>
            <person name="Berlin A.M."/>
            <person name="Chapman S.B."/>
            <person name="Dewar J."/>
            <person name="Goldberg J."/>
            <person name="Griggs A."/>
            <person name="Gujja S."/>
            <person name="Hansen M."/>
            <person name="Howarth C."/>
            <person name="Imamovic A."/>
            <person name="Larimer J."/>
            <person name="McCowan C."/>
            <person name="Murphy C."/>
            <person name="Pearson M."/>
            <person name="Priest M."/>
            <person name="Roberts A."/>
            <person name="Saif S."/>
            <person name="Shea T."/>
            <person name="Sykes S."/>
            <person name="Wortman J."/>
            <person name="Nusbaum C."/>
            <person name="Birren B."/>
        </authorList>
    </citation>
    <scope>NUCLEOTIDE SEQUENCE</scope>
    <source>
        <strain evidence="3">CBS 10118</strain>
    </source>
</reference>
<dbReference type="EMBL" id="CP144541">
    <property type="protein sequence ID" value="WVW79719.1"/>
    <property type="molecule type" value="Genomic_DNA"/>
</dbReference>
<reference evidence="2" key="3">
    <citation type="submission" date="2014-01" db="EMBL/GenBank/DDBJ databases">
        <title>Evolution of pathogenesis and genome organization in the Tremellales.</title>
        <authorList>
            <person name="Cuomo C."/>
            <person name="Litvintseva A."/>
            <person name="Heitman J."/>
            <person name="Chen Y."/>
            <person name="Sun S."/>
            <person name="Springer D."/>
            <person name="Dromer F."/>
            <person name="Young S."/>
            <person name="Zeng Q."/>
            <person name="Chapman S."/>
            <person name="Gujja S."/>
            <person name="Saif S."/>
            <person name="Birren B."/>
        </authorList>
    </citation>
    <scope>NUCLEOTIDE SEQUENCE</scope>
    <source>
        <strain evidence="2">CBS 10118</strain>
    </source>
</reference>
<gene>
    <name evidence="2" type="ORF">I302_00366</name>
    <name evidence="3" type="ORF">I302_101689</name>
</gene>
<evidence type="ECO:0000256" key="1">
    <source>
        <dbReference type="SAM" id="MobiDB-lite"/>
    </source>
</evidence>
<sequence length="258" mass="28484">MTEEDQILLSSLGGDQYQLFQETDIESFIEEVTSTSSTSSDSPPSPLSPSPFIPPPYSSMISPPGFDQNSSDPVFFAPLVPVSPKLRGIDPQLLERFSLPPPLPPLTVPDPPQPAVDFSQFVVDETVESAEDLEDEQFQKVVAFCKQVQAELENGGTSETQVEGTSDGPKVGTKRKRTPSNSQLPTPPPTPPKKRGRPRKVQPPPAPLYTDHLVPCPRHSAWAELMAQIREHGTKERRKGWSNPDRKPVQQSWSRPES</sequence>
<feature type="compositionally biased region" description="Pro residues" evidence="1">
    <location>
        <begin position="99"/>
        <end position="114"/>
    </location>
</feature>
<dbReference type="AlphaFoldDB" id="A0A1B9GCY9"/>
<evidence type="ECO:0000313" key="2">
    <source>
        <dbReference type="EMBL" id="OCF28876.1"/>
    </source>
</evidence>
<reference evidence="2" key="1">
    <citation type="submission" date="2013-07" db="EMBL/GenBank/DDBJ databases">
        <title>The Genome Sequence of Cryptococcus bestiolae CBS10118.</title>
        <authorList>
            <consortium name="The Broad Institute Genome Sequencing Platform"/>
            <person name="Cuomo C."/>
            <person name="Litvintseva A."/>
            <person name="Chen Y."/>
            <person name="Heitman J."/>
            <person name="Sun S."/>
            <person name="Springer D."/>
            <person name="Dromer F."/>
            <person name="Young S.K."/>
            <person name="Zeng Q."/>
            <person name="Gargeya S."/>
            <person name="Fitzgerald M."/>
            <person name="Abouelleil A."/>
            <person name="Alvarado L."/>
            <person name="Berlin A.M."/>
            <person name="Chapman S.B."/>
            <person name="Dewar J."/>
            <person name="Goldberg J."/>
            <person name="Griggs A."/>
            <person name="Gujja S."/>
            <person name="Hansen M."/>
            <person name="Howarth C."/>
            <person name="Imamovic A."/>
            <person name="Larimer J."/>
            <person name="McCowan C."/>
            <person name="Murphy C."/>
            <person name="Pearson M."/>
            <person name="Priest M."/>
            <person name="Roberts A."/>
            <person name="Saif S."/>
            <person name="Shea T."/>
            <person name="Sykes S."/>
            <person name="Wortman J."/>
            <person name="Nusbaum C."/>
            <person name="Birren B."/>
        </authorList>
    </citation>
    <scope>NUCLEOTIDE SEQUENCE [LARGE SCALE GENOMIC DNA]</scope>
    <source>
        <strain evidence="2">CBS 10118</strain>
    </source>
</reference>